<dbReference type="InterPro" id="IPR021522">
    <property type="entry name" value="MctB"/>
</dbReference>
<keyword evidence="1" id="KW-0175">Coiled coil</keyword>
<dbReference type="GO" id="GO:0016020">
    <property type="term" value="C:membrane"/>
    <property type="evidence" value="ECO:0007669"/>
    <property type="project" value="InterPro"/>
</dbReference>
<evidence type="ECO:0000256" key="1">
    <source>
        <dbReference type="SAM" id="Coils"/>
    </source>
</evidence>
<comment type="caution">
    <text evidence="2">The sequence shown here is derived from an EMBL/GenBank/DDBJ whole genome shotgun (WGS) entry which is preliminary data.</text>
</comment>
<evidence type="ECO:0000313" key="3">
    <source>
        <dbReference type="Proteomes" id="UP000586918"/>
    </source>
</evidence>
<keyword evidence="3" id="KW-1185">Reference proteome</keyword>
<dbReference type="Proteomes" id="UP000586918">
    <property type="component" value="Unassembled WGS sequence"/>
</dbReference>
<organism evidence="2 3">
    <name type="scientific">Pseudonocardia bannensis</name>
    <dbReference type="NCBI Taxonomy" id="630973"/>
    <lineage>
        <taxon>Bacteria</taxon>
        <taxon>Bacillati</taxon>
        <taxon>Actinomycetota</taxon>
        <taxon>Actinomycetes</taxon>
        <taxon>Pseudonocardiales</taxon>
        <taxon>Pseudonocardiaceae</taxon>
        <taxon>Pseudonocardia</taxon>
    </lineage>
</organism>
<reference evidence="2 3" key="1">
    <citation type="submission" date="2020-04" db="EMBL/GenBank/DDBJ databases">
        <authorList>
            <person name="Klaysubun C."/>
            <person name="Duangmal K."/>
            <person name="Lipun K."/>
        </authorList>
    </citation>
    <scope>NUCLEOTIDE SEQUENCE [LARGE SCALE GENOMIC DNA]</scope>
    <source>
        <strain evidence="2 3">DSM 45300</strain>
    </source>
</reference>
<evidence type="ECO:0000313" key="2">
    <source>
        <dbReference type="EMBL" id="NMH91172.1"/>
    </source>
</evidence>
<name>A0A848DEX1_9PSEU</name>
<dbReference type="AlphaFoldDB" id="A0A848DEX1"/>
<feature type="coiled-coil region" evidence="1">
    <location>
        <begin position="34"/>
        <end position="61"/>
    </location>
</feature>
<dbReference type="Pfam" id="PF11382">
    <property type="entry name" value="MctB"/>
    <property type="match status" value="1"/>
</dbReference>
<protein>
    <submittedName>
        <fullName evidence="2">Copper transporter</fullName>
    </submittedName>
</protein>
<dbReference type="GO" id="GO:0055070">
    <property type="term" value="P:copper ion homeostasis"/>
    <property type="evidence" value="ECO:0007669"/>
    <property type="project" value="InterPro"/>
</dbReference>
<dbReference type="EMBL" id="JAAXKZ010000014">
    <property type="protein sequence ID" value="NMH91172.1"/>
    <property type="molecule type" value="Genomic_DNA"/>
</dbReference>
<dbReference type="RefSeq" id="WP_169410968.1">
    <property type="nucleotide sequence ID" value="NZ_JAAXKZ010000014.1"/>
</dbReference>
<proteinExistence type="predicted"/>
<accession>A0A848DEX1</accession>
<sequence length="308" mass="30045">MISLRYHAVSITAVFLALAVGVFLGASGLSDRLLSAVSAQRDDLSTQVDKLTAERNDLAAAQQSADEFATRIGPAAVRGLLSGQTVALVTAGADQDDRDAVAELVGQAGATVTGEVALTEAVADPARADQLRELTSQLLPSGAQLPAASDTGSLTGGLLGAVVAARGGQPQSTPDQAQAVLSGLAAAGFVRPGDTPRPANLVLVLTGGALSGIDAGDAAAVTARLAAELDRSGAGAVLAGRSGSAGSTGAVGVARAGGSVTAGLSTVDDVDTGSGRVAAVLALREQLDGRAGRYGSAETAEDGASPAA</sequence>
<gene>
    <name evidence="2" type="ORF">HF519_06110</name>
</gene>